<feature type="transmembrane region" description="Helical" evidence="7">
    <location>
        <begin position="78"/>
        <end position="102"/>
    </location>
</feature>
<reference evidence="9 10" key="1">
    <citation type="journal article" date="2015" name="Genome Announc.">
        <title>Draft Genome of the Euendolithic (true boring) Cyanobacterium Mastigocoleus testarum strain BC008.</title>
        <authorList>
            <person name="Guida B.S."/>
            <person name="Garcia-Pichel F."/>
        </authorList>
    </citation>
    <scope>NUCLEOTIDE SEQUENCE [LARGE SCALE GENOMIC DNA]</scope>
    <source>
        <strain evidence="9 10">BC008</strain>
    </source>
</reference>
<comment type="subcellular location">
    <subcellularLocation>
        <location evidence="1">Cell membrane</location>
        <topology evidence="1">Multi-pass membrane protein</topology>
    </subcellularLocation>
</comment>
<feature type="transmembrane region" description="Helical" evidence="7">
    <location>
        <begin position="53"/>
        <end position="72"/>
    </location>
</feature>
<keyword evidence="5 7" id="KW-1133">Transmembrane helix</keyword>
<keyword evidence="10" id="KW-1185">Reference proteome</keyword>
<dbReference type="InterPro" id="IPR023090">
    <property type="entry name" value="UPF0702_alpha/beta_dom_sf"/>
</dbReference>
<evidence type="ECO:0000256" key="7">
    <source>
        <dbReference type="SAM" id="Phobius"/>
    </source>
</evidence>
<dbReference type="AlphaFoldDB" id="A0A0V7ZZI8"/>
<dbReference type="InterPro" id="IPR007353">
    <property type="entry name" value="DUF421"/>
</dbReference>
<evidence type="ECO:0000259" key="8">
    <source>
        <dbReference type="Pfam" id="PF04239"/>
    </source>
</evidence>
<evidence type="ECO:0000256" key="3">
    <source>
        <dbReference type="ARBA" id="ARBA00022475"/>
    </source>
</evidence>
<dbReference type="RefSeq" id="WP_036265453.1">
    <property type="nucleotide sequence ID" value="NZ_LMTZ01000008.1"/>
</dbReference>
<keyword evidence="6 7" id="KW-0472">Membrane</keyword>
<comment type="caution">
    <text evidence="9">The sequence shown here is derived from an EMBL/GenBank/DDBJ whole genome shotgun (WGS) entry which is preliminary data.</text>
</comment>
<dbReference type="GO" id="GO:0005886">
    <property type="term" value="C:plasma membrane"/>
    <property type="evidence" value="ECO:0007669"/>
    <property type="project" value="UniProtKB-SubCell"/>
</dbReference>
<protein>
    <recommendedName>
        <fullName evidence="8">YetF C-terminal domain-containing protein</fullName>
    </recommendedName>
</protein>
<evidence type="ECO:0000256" key="2">
    <source>
        <dbReference type="ARBA" id="ARBA00006448"/>
    </source>
</evidence>
<dbReference type="Proteomes" id="UP000053372">
    <property type="component" value="Unassembled WGS sequence"/>
</dbReference>
<accession>A0A0V7ZZI8</accession>
<proteinExistence type="inferred from homology"/>
<keyword evidence="4 7" id="KW-0812">Transmembrane</keyword>
<dbReference type="OrthoDB" id="9793799at2"/>
<dbReference type="Pfam" id="PF04239">
    <property type="entry name" value="DUF421"/>
    <property type="match status" value="1"/>
</dbReference>
<evidence type="ECO:0000313" key="9">
    <source>
        <dbReference type="EMBL" id="KST69981.1"/>
    </source>
</evidence>
<keyword evidence="3" id="KW-1003">Cell membrane</keyword>
<evidence type="ECO:0000256" key="6">
    <source>
        <dbReference type="ARBA" id="ARBA00023136"/>
    </source>
</evidence>
<organism evidence="9 10">
    <name type="scientific">Mastigocoleus testarum BC008</name>
    <dbReference type="NCBI Taxonomy" id="371196"/>
    <lineage>
        <taxon>Bacteria</taxon>
        <taxon>Bacillati</taxon>
        <taxon>Cyanobacteriota</taxon>
        <taxon>Cyanophyceae</taxon>
        <taxon>Nostocales</taxon>
        <taxon>Hapalosiphonaceae</taxon>
        <taxon>Mastigocoleus</taxon>
    </lineage>
</organism>
<name>A0A0V7ZZI8_9CYAN</name>
<evidence type="ECO:0000256" key="5">
    <source>
        <dbReference type="ARBA" id="ARBA00022989"/>
    </source>
</evidence>
<feature type="domain" description="YetF C-terminal" evidence="8">
    <location>
        <begin position="101"/>
        <end position="173"/>
    </location>
</feature>
<evidence type="ECO:0000256" key="4">
    <source>
        <dbReference type="ARBA" id="ARBA00022692"/>
    </source>
</evidence>
<sequence>MVIDTIGSAINELLGLNTEKLSLWQMGVRAAVVYIVTLGIVRLGGNKRFLGKHAIFDVTLSIIFGATLSRAINGSAPFFPTLGAGVVLMGIHWVFATIAFHAKRFERLIKGKSIILVRDGKINRQGMRAGNITYEDLLSSLRLQAKIDDYHSVKIARLESNGDISVILQEESPQIVEFDVSEAKK</sequence>
<evidence type="ECO:0000313" key="10">
    <source>
        <dbReference type="Proteomes" id="UP000053372"/>
    </source>
</evidence>
<dbReference type="PANTHER" id="PTHR34582">
    <property type="entry name" value="UPF0702 TRANSMEMBRANE PROTEIN YCAP"/>
    <property type="match status" value="1"/>
</dbReference>
<dbReference type="EMBL" id="LMTZ01000008">
    <property type="protein sequence ID" value="KST69981.1"/>
    <property type="molecule type" value="Genomic_DNA"/>
</dbReference>
<gene>
    <name evidence="9" type="ORF">BC008_05960</name>
</gene>
<feature type="transmembrane region" description="Helical" evidence="7">
    <location>
        <begin position="23"/>
        <end position="41"/>
    </location>
</feature>
<dbReference type="PANTHER" id="PTHR34582:SF6">
    <property type="entry name" value="UPF0702 TRANSMEMBRANE PROTEIN YCAP"/>
    <property type="match status" value="1"/>
</dbReference>
<comment type="similarity">
    <text evidence="2">Belongs to the UPF0702 family.</text>
</comment>
<dbReference type="Gene3D" id="3.30.240.20">
    <property type="entry name" value="bsu07140 like domains"/>
    <property type="match status" value="1"/>
</dbReference>
<evidence type="ECO:0000256" key="1">
    <source>
        <dbReference type="ARBA" id="ARBA00004651"/>
    </source>
</evidence>